<feature type="domain" description="PAC" evidence="10">
    <location>
        <begin position="344"/>
        <end position="396"/>
    </location>
</feature>
<keyword evidence="7" id="KW-0175">Coiled coil</keyword>
<dbReference type="PRINTS" id="PR00344">
    <property type="entry name" value="BCTRLSENSOR"/>
</dbReference>
<dbReference type="SMART" id="SM00387">
    <property type="entry name" value="HATPase_c"/>
    <property type="match status" value="1"/>
</dbReference>
<evidence type="ECO:0000259" key="10">
    <source>
        <dbReference type="PROSITE" id="PS50113"/>
    </source>
</evidence>
<evidence type="ECO:0000259" key="8">
    <source>
        <dbReference type="PROSITE" id="PS50109"/>
    </source>
</evidence>
<dbReference type="CDD" id="cd00130">
    <property type="entry name" value="PAS"/>
    <property type="match status" value="3"/>
</dbReference>
<dbReference type="SUPFAM" id="SSF55874">
    <property type="entry name" value="ATPase domain of HSP90 chaperone/DNA topoisomerase II/histidine kinase"/>
    <property type="match status" value="1"/>
</dbReference>
<dbReference type="SUPFAM" id="SSF55785">
    <property type="entry name" value="PYP-like sensor domain (PAS domain)"/>
    <property type="match status" value="4"/>
</dbReference>
<dbReference type="InterPro" id="IPR042463">
    <property type="entry name" value="HNOB_dom_associated_sf"/>
</dbReference>
<comment type="caution">
    <text evidence="11">The sequence shown here is derived from an EMBL/GenBank/DDBJ whole genome shotgun (WGS) entry which is preliminary data.</text>
</comment>
<feature type="domain" description="PAS" evidence="9">
    <location>
        <begin position="270"/>
        <end position="318"/>
    </location>
</feature>
<dbReference type="InterPro" id="IPR004358">
    <property type="entry name" value="Sig_transdc_His_kin-like_C"/>
</dbReference>
<evidence type="ECO:0000256" key="7">
    <source>
        <dbReference type="SAM" id="Coils"/>
    </source>
</evidence>
<evidence type="ECO:0000256" key="3">
    <source>
        <dbReference type="ARBA" id="ARBA00022679"/>
    </source>
</evidence>
<dbReference type="InterPro" id="IPR036097">
    <property type="entry name" value="HisK_dim/P_sf"/>
</dbReference>
<protein>
    <submittedName>
        <fullName evidence="11">PAS domain S-box protein</fullName>
    </submittedName>
</protein>
<dbReference type="PROSITE" id="PS50109">
    <property type="entry name" value="HIS_KIN"/>
    <property type="match status" value="1"/>
</dbReference>
<evidence type="ECO:0000313" key="12">
    <source>
        <dbReference type="Proteomes" id="UP001597051"/>
    </source>
</evidence>
<feature type="domain" description="PAC" evidence="10">
    <location>
        <begin position="465"/>
        <end position="519"/>
    </location>
</feature>
<dbReference type="SMART" id="SM00091">
    <property type="entry name" value="PAS"/>
    <property type="match status" value="5"/>
</dbReference>
<organism evidence="11 12">
    <name type="scientific">Flavobacterium myungsuense</name>
    <dbReference type="NCBI Taxonomy" id="651823"/>
    <lineage>
        <taxon>Bacteria</taxon>
        <taxon>Pseudomonadati</taxon>
        <taxon>Bacteroidota</taxon>
        <taxon>Flavobacteriia</taxon>
        <taxon>Flavobacteriales</taxon>
        <taxon>Flavobacteriaceae</taxon>
        <taxon>Flavobacterium</taxon>
    </lineage>
</organism>
<feature type="coiled-coil region" evidence="7">
    <location>
        <begin position="136"/>
        <end position="166"/>
    </location>
</feature>
<dbReference type="InterPro" id="IPR036890">
    <property type="entry name" value="HATPase_C_sf"/>
</dbReference>
<dbReference type="Proteomes" id="UP001597051">
    <property type="component" value="Unassembled WGS sequence"/>
</dbReference>
<evidence type="ECO:0000256" key="4">
    <source>
        <dbReference type="ARBA" id="ARBA00022741"/>
    </source>
</evidence>
<dbReference type="InterPro" id="IPR003594">
    <property type="entry name" value="HATPase_dom"/>
</dbReference>
<dbReference type="EMBL" id="JBHTIZ010000007">
    <property type="protein sequence ID" value="MFD0983444.1"/>
    <property type="molecule type" value="Genomic_DNA"/>
</dbReference>
<feature type="domain" description="Histidine kinase" evidence="8">
    <location>
        <begin position="792"/>
        <end position="1001"/>
    </location>
</feature>
<dbReference type="Gene3D" id="1.10.287.130">
    <property type="match status" value="1"/>
</dbReference>
<dbReference type="PROSITE" id="PS50113">
    <property type="entry name" value="PAC"/>
    <property type="match status" value="3"/>
</dbReference>
<dbReference type="InterPro" id="IPR035965">
    <property type="entry name" value="PAS-like_dom_sf"/>
</dbReference>
<dbReference type="SMART" id="SM00388">
    <property type="entry name" value="HisKA"/>
    <property type="match status" value="1"/>
</dbReference>
<dbReference type="InterPro" id="IPR001610">
    <property type="entry name" value="PAC"/>
</dbReference>
<feature type="domain" description="PAC" evidence="10">
    <location>
        <begin position="722"/>
        <end position="774"/>
    </location>
</feature>
<dbReference type="SMART" id="SM00086">
    <property type="entry name" value="PAC"/>
    <property type="match status" value="3"/>
</dbReference>
<dbReference type="Pfam" id="PF02518">
    <property type="entry name" value="HATPase_c"/>
    <property type="match status" value="1"/>
</dbReference>
<dbReference type="InterPro" id="IPR000014">
    <property type="entry name" value="PAS"/>
</dbReference>
<evidence type="ECO:0000313" key="11">
    <source>
        <dbReference type="EMBL" id="MFD0983444.1"/>
    </source>
</evidence>
<dbReference type="Pfam" id="PF00512">
    <property type="entry name" value="HisKA"/>
    <property type="match status" value="1"/>
</dbReference>
<dbReference type="Gene3D" id="3.30.450.260">
    <property type="entry name" value="Haem NO binding associated domain"/>
    <property type="match status" value="1"/>
</dbReference>
<keyword evidence="12" id="KW-1185">Reference proteome</keyword>
<keyword evidence="5" id="KW-0418">Kinase</keyword>
<dbReference type="InterPro" id="IPR005467">
    <property type="entry name" value="His_kinase_dom"/>
</dbReference>
<dbReference type="Gene3D" id="3.30.450.20">
    <property type="entry name" value="PAS domain"/>
    <property type="match status" value="4"/>
</dbReference>
<dbReference type="InterPro" id="IPR000700">
    <property type="entry name" value="PAS-assoc_C"/>
</dbReference>
<keyword evidence="3" id="KW-0808">Transferase</keyword>
<accession>A0ABW3J055</accession>
<reference evidence="12" key="1">
    <citation type="journal article" date="2019" name="Int. J. Syst. Evol. Microbiol.">
        <title>The Global Catalogue of Microorganisms (GCM) 10K type strain sequencing project: providing services to taxonomists for standard genome sequencing and annotation.</title>
        <authorList>
            <consortium name="The Broad Institute Genomics Platform"/>
            <consortium name="The Broad Institute Genome Sequencing Center for Infectious Disease"/>
            <person name="Wu L."/>
            <person name="Ma J."/>
        </authorList>
    </citation>
    <scope>NUCLEOTIDE SEQUENCE [LARGE SCALE GENOMIC DNA]</scope>
    <source>
        <strain evidence="12">CECT 7649</strain>
    </source>
</reference>
<proteinExistence type="predicted"/>
<evidence type="ECO:0000259" key="9">
    <source>
        <dbReference type="PROSITE" id="PS50112"/>
    </source>
</evidence>
<feature type="domain" description="PAS" evidence="9">
    <location>
        <begin position="393"/>
        <end position="438"/>
    </location>
</feature>
<gene>
    <name evidence="11" type="ORF">ACFQ0S_03035</name>
</gene>
<dbReference type="PANTHER" id="PTHR43304">
    <property type="entry name" value="PHYTOCHROME-LIKE PROTEIN CPH1"/>
    <property type="match status" value="1"/>
</dbReference>
<keyword evidence="4" id="KW-0547">Nucleotide-binding</keyword>
<comment type="catalytic activity">
    <reaction evidence="1">
        <text>ATP + protein L-histidine = ADP + protein N-phospho-L-histidine.</text>
        <dbReference type="EC" id="2.7.13.3"/>
    </reaction>
</comment>
<dbReference type="Pfam" id="PF07701">
    <property type="entry name" value="HNOBA"/>
    <property type="match status" value="1"/>
</dbReference>
<evidence type="ECO:0000256" key="6">
    <source>
        <dbReference type="ARBA" id="ARBA00023293"/>
    </source>
</evidence>
<dbReference type="InterPro" id="IPR052162">
    <property type="entry name" value="Sensor_kinase/Photoreceptor"/>
</dbReference>
<dbReference type="Gene3D" id="3.30.565.10">
    <property type="entry name" value="Histidine kinase-like ATPase, C-terminal domain"/>
    <property type="match status" value="1"/>
</dbReference>
<keyword evidence="6" id="KW-0141">cGMP biosynthesis</keyword>
<dbReference type="Pfam" id="PF13188">
    <property type="entry name" value="PAS_8"/>
    <property type="match status" value="1"/>
</dbReference>
<dbReference type="Pfam" id="PF13426">
    <property type="entry name" value="PAS_9"/>
    <property type="match status" value="3"/>
</dbReference>
<dbReference type="InterPro" id="IPR011645">
    <property type="entry name" value="HNOB_dom_associated"/>
</dbReference>
<dbReference type="CDD" id="cd00082">
    <property type="entry name" value="HisKA"/>
    <property type="match status" value="1"/>
</dbReference>
<dbReference type="PROSITE" id="PS50112">
    <property type="entry name" value="PAS"/>
    <property type="match status" value="3"/>
</dbReference>
<dbReference type="PANTHER" id="PTHR43304:SF1">
    <property type="entry name" value="PAC DOMAIN-CONTAINING PROTEIN"/>
    <property type="match status" value="1"/>
</dbReference>
<evidence type="ECO:0000256" key="1">
    <source>
        <dbReference type="ARBA" id="ARBA00000085"/>
    </source>
</evidence>
<sequence>MKAQNFNLSNDTFNKIFPFYFFIDENLSIVSFGRSLIKLLPDLKVGVHFSSIFKFNRPHLDEISITNFNELKDQLVIIESNASNSISLRGQFEIYQQGFLFIGSPWFNSMDDVIEKKLILNDFAIHDPLIDLIHVMNNLKNSRNELKELLTTINHQKNELKNANKEIHDLALFTTQNPDPLIRIDFEGNLLNTNPAAKKIATIFYEEKPYPIEEFFKHIIQKVDTTTNLWNFKVQSNGKCYSFDCISLFEEGYINIYGRDITNDRKNQEEIRKLSLVASANKNGVVLLDLNGEIFWCNEAYQEIEELDFEDIIGKNILDFGSCKTTDKSEREKVLKGFRNGYLFEGEKNSIARNGNLFWYKTSKQPIRDKDGNVLQYFAIIEDITLEKQNEEQLHLLSAIVKNNTDAIIITNAVGETEWVNDSFIELTGYSAKEILGKRPGHLLQGIESDPETISMMKSQIDKGLPFSCEIVNYTKTKEKYWARIHGQVLHNKHGEVIKYFATQENITYEKEFNQQLVESENRLKTLITNMQSGILLEDDNRKIVLVNHAFCQLFHIEAEPHQMIGIDCNLMAENTKNYFKNPEEFCARIDKILQQKKLVITEEVNLADGRVFERSYIPLFKEKKYNGHLWSYDDITLKKNYKESLEAERTKYSNIIANMQMGLVEVDNYDKIIFANQAFVDMSGFSIIELIGQKATDLLVSKKNDHIIKDKIQLRKANISDSYEIQVKIKNGEERNWLISAAPNRNLNGKIKGSVGIHFDITEQKKLEKEKEKLLYKLAKQNEYLNEYAHVVSHDLKSPLRSIHSLLSWIQEDNDKEFNVQTQEYLKQIGEKVEKMDSLIHGILMYSKVESQKRNFENVDLNEIVQNAIDTIHIPENITVSIKNTLPKMEIDSFIMYQLFQNLISNAVNYNDKQDGIVEIDSTESQKHYTFSVKDNGIGIDIKYQTKIFEIFESYSKNTQSTGIGLAIVKKIVDKCEGEIWLESEVGVGTTFYVELPKQYGRTKY</sequence>
<evidence type="ECO:0000256" key="5">
    <source>
        <dbReference type="ARBA" id="ARBA00022777"/>
    </source>
</evidence>
<keyword evidence="2" id="KW-0597">Phosphoprotein</keyword>
<feature type="domain" description="PAS" evidence="9">
    <location>
        <begin position="649"/>
        <end position="694"/>
    </location>
</feature>
<evidence type="ECO:0000256" key="2">
    <source>
        <dbReference type="ARBA" id="ARBA00022553"/>
    </source>
</evidence>
<dbReference type="RefSeq" id="WP_379753742.1">
    <property type="nucleotide sequence ID" value="NZ_JBHSYB010000008.1"/>
</dbReference>
<dbReference type="SUPFAM" id="SSF47384">
    <property type="entry name" value="Homodimeric domain of signal transducing histidine kinase"/>
    <property type="match status" value="1"/>
</dbReference>
<dbReference type="NCBIfam" id="TIGR00229">
    <property type="entry name" value="sensory_box"/>
    <property type="match status" value="3"/>
</dbReference>
<name>A0ABW3J055_9FLAO</name>
<dbReference type="InterPro" id="IPR003661">
    <property type="entry name" value="HisK_dim/P_dom"/>
</dbReference>